<name>A0A7W0HVU4_9ACTN</name>
<evidence type="ECO:0000313" key="3">
    <source>
        <dbReference type="Proteomes" id="UP000530928"/>
    </source>
</evidence>
<gene>
    <name evidence="2" type="ORF">HNR30_008937</name>
</gene>
<dbReference type="Pfam" id="PF18029">
    <property type="entry name" value="Glyoxalase_6"/>
    <property type="match status" value="1"/>
</dbReference>
<feature type="domain" description="VOC" evidence="1">
    <location>
        <begin position="3"/>
        <end position="119"/>
    </location>
</feature>
<dbReference type="PANTHER" id="PTHR35908:SF1">
    <property type="entry name" value="CONSERVED PROTEIN"/>
    <property type="match status" value="1"/>
</dbReference>
<dbReference type="PROSITE" id="PS51819">
    <property type="entry name" value="VOC"/>
    <property type="match status" value="1"/>
</dbReference>
<evidence type="ECO:0000259" key="1">
    <source>
        <dbReference type="PROSITE" id="PS51819"/>
    </source>
</evidence>
<dbReference type="RefSeq" id="WP_181616240.1">
    <property type="nucleotide sequence ID" value="NZ_BAABAM010000014.1"/>
</dbReference>
<dbReference type="SUPFAM" id="SSF54593">
    <property type="entry name" value="Glyoxalase/Bleomycin resistance protein/Dihydroxybiphenyl dioxygenase"/>
    <property type="match status" value="1"/>
</dbReference>
<dbReference type="EMBL" id="JACDUR010000012">
    <property type="protein sequence ID" value="MBA2897535.1"/>
    <property type="molecule type" value="Genomic_DNA"/>
</dbReference>
<dbReference type="InterPro" id="IPR037523">
    <property type="entry name" value="VOC_core"/>
</dbReference>
<organism evidence="2 3">
    <name type="scientific">Nonomuraea soli</name>
    <dbReference type="NCBI Taxonomy" id="1032476"/>
    <lineage>
        <taxon>Bacteria</taxon>
        <taxon>Bacillati</taxon>
        <taxon>Actinomycetota</taxon>
        <taxon>Actinomycetes</taxon>
        <taxon>Streptosporangiales</taxon>
        <taxon>Streptosporangiaceae</taxon>
        <taxon>Nonomuraea</taxon>
    </lineage>
</organism>
<sequence>MIELHSVSVDCENPYALATWWSEATGFPLEDIAKPEDEEVALQTETSPYVLFIRVPEGKSTKNRLHFDVTSRDGRTRDEEAARLIELGATVYEDHRKPDGTGWITLLDPAGNEFCVCRSDAEKGLPE</sequence>
<dbReference type="Gene3D" id="3.10.180.10">
    <property type="entry name" value="2,3-Dihydroxybiphenyl 1,2-Dioxygenase, domain 1"/>
    <property type="match status" value="1"/>
</dbReference>
<dbReference type="CDD" id="cd06587">
    <property type="entry name" value="VOC"/>
    <property type="match status" value="1"/>
</dbReference>
<proteinExistence type="predicted"/>
<reference evidence="2 3" key="1">
    <citation type="submission" date="2020-07" db="EMBL/GenBank/DDBJ databases">
        <title>Genomic Encyclopedia of Type Strains, Phase IV (KMG-IV): sequencing the most valuable type-strain genomes for metagenomic binning, comparative biology and taxonomic classification.</title>
        <authorList>
            <person name="Goeker M."/>
        </authorList>
    </citation>
    <scope>NUCLEOTIDE SEQUENCE [LARGE SCALE GENOMIC DNA]</scope>
    <source>
        <strain evidence="2 3">DSM 45533</strain>
    </source>
</reference>
<dbReference type="PANTHER" id="PTHR35908">
    <property type="entry name" value="HYPOTHETICAL FUSION PROTEIN"/>
    <property type="match status" value="1"/>
</dbReference>
<comment type="caution">
    <text evidence="2">The sequence shown here is derived from an EMBL/GenBank/DDBJ whole genome shotgun (WGS) entry which is preliminary data.</text>
</comment>
<dbReference type="InterPro" id="IPR029068">
    <property type="entry name" value="Glyas_Bleomycin-R_OHBP_Dase"/>
</dbReference>
<dbReference type="AlphaFoldDB" id="A0A7W0HVU4"/>
<dbReference type="InterPro" id="IPR041581">
    <property type="entry name" value="Glyoxalase_6"/>
</dbReference>
<protein>
    <recommendedName>
        <fullName evidence="1">VOC domain-containing protein</fullName>
    </recommendedName>
</protein>
<accession>A0A7W0HVU4</accession>
<keyword evidence="3" id="KW-1185">Reference proteome</keyword>
<dbReference type="Proteomes" id="UP000530928">
    <property type="component" value="Unassembled WGS sequence"/>
</dbReference>
<evidence type="ECO:0000313" key="2">
    <source>
        <dbReference type="EMBL" id="MBA2897535.1"/>
    </source>
</evidence>